<name>A0A7J6K845_TOXGO</name>
<keyword evidence="9" id="KW-1185">Reference proteome</keyword>
<evidence type="ECO:0000256" key="7">
    <source>
        <dbReference type="SAM" id="MobiDB-lite"/>
    </source>
</evidence>
<evidence type="ECO:0000256" key="5">
    <source>
        <dbReference type="ARBA" id="ARBA00023136"/>
    </source>
</evidence>
<evidence type="ECO:0000256" key="1">
    <source>
        <dbReference type="ARBA" id="ARBA00004170"/>
    </source>
</evidence>
<dbReference type="GO" id="GO:0005829">
    <property type="term" value="C:cytosol"/>
    <property type="evidence" value="ECO:0007669"/>
    <property type="project" value="GOC"/>
</dbReference>
<sequence>MSKTQSGTPSLAHLPKDQRKRNPASSRQDSSRSLGIHPRHPSLLHIARRRPATLILTFRVSHPSRSPVFKASSKYEEARLFPERSGGGRRVTRSWTQSPEERGPLSVGVSQVVEMIMEHDQEKLLDEASAVVKEQARYMKRAIDSDNLREALKHASNMICELRTSLLSPKTYYELYMLVFHELQHLSAFFSDKSRHNRKMSELYESVQHAGNIIPRLYLLITVGASYIKSREAPACDILRDMTELCKGVQHPMRGLFLRFYLTQMCKDKLPDVGSEYEREGAGTMNDAFAFLLTNFTEATRLWVRLQHQGSARERQKREKERHDLRVLVGSTLVRMAQLDGMSVEFYREEALPRLLEQVVGCRDGMAQQYLLDCIIQVFSDECHLQTLDPFLQACLNVQPTVDLKAIFVNLLNRLANFVQSEPESVPADVDVFALFRRYILELQDRYLLSLSESSSSQSNGVKEGSLDSPPVAGSLVGNLSGGKTPPSTDLTSLLELQMAFLSFTLTLFPDRVDHVDGILASTAVLLSRCLSEKREDGGEARSGEQSRLSPAGVEAVVELLSSPLRTLSLSVLEIEHFPCLMGYLDFDTRKQVAVSMVSAVLGSNVALDQPSALSRFLEFISPLVLDAPDTPLDEDEGGASSAFSAEQQSVSKLVHLLHNPDTDLHFALLCIAREKFGEGGLRRLRYTLPPLVVAALQLVPRILDRVEEHQRGDSDLPAPTVSAKKIFQFVHGSCTQLVQCSAQTALRLFLMSAIVADSANLRCPGSYEAITYEYLTQALVCYEEEISDSKSQYNLISEFVGSVVGHIHTLEKDNYENISAKITQHAAKLLKRPDQCRAILTCSHLFWNNESVRDSRRVLECLQKCLKIADIAVQSSTAHVCLFTDILDKYIYYYERDNHEVTVDFIQNLLALCAEHVNFALQEAGQEEALASFRNTVHYLKRKKETEGAKWRGLTGLNEISVSTS</sequence>
<gene>
    <name evidence="8" type="ORF">TGRH88_029550</name>
</gene>
<dbReference type="AlphaFoldDB" id="A0A7J6K845"/>
<keyword evidence="4 6" id="KW-0653">Protein transport</keyword>
<evidence type="ECO:0000256" key="2">
    <source>
        <dbReference type="ARBA" id="ARBA00006536"/>
    </source>
</evidence>
<dbReference type="VEuPathDB" id="ToxoDB:TGME49_242660"/>
<dbReference type="GO" id="GO:0005770">
    <property type="term" value="C:late endosome"/>
    <property type="evidence" value="ECO:0007669"/>
    <property type="project" value="TreeGrafter"/>
</dbReference>
<evidence type="ECO:0000256" key="3">
    <source>
        <dbReference type="ARBA" id="ARBA00022448"/>
    </source>
</evidence>
<dbReference type="GO" id="GO:0042147">
    <property type="term" value="P:retrograde transport, endosome to Golgi"/>
    <property type="evidence" value="ECO:0007669"/>
    <property type="project" value="InterPro"/>
</dbReference>
<dbReference type="PANTHER" id="PTHR11099">
    <property type="entry name" value="VACUOLAR SORTING PROTEIN 35"/>
    <property type="match status" value="1"/>
</dbReference>
<dbReference type="InterPro" id="IPR005378">
    <property type="entry name" value="Vps35"/>
</dbReference>
<feature type="region of interest" description="Disordered" evidence="7">
    <location>
        <begin position="1"/>
        <end position="45"/>
    </location>
</feature>
<evidence type="ECO:0000313" key="9">
    <source>
        <dbReference type="Proteomes" id="UP000557509"/>
    </source>
</evidence>
<comment type="subcellular location">
    <subcellularLocation>
        <location evidence="1">Membrane</location>
        <topology evidence="1">Peripheral membrane protein</topology>
    </subcellularLocation>
</comment>
<comment type="caution">
    <text evidence="8">The sequence shown here is derived from an EMBL/GenBank/DDBJ whole genome shotgun (WGS) entry which is preliminary data.</text>
</comment>
<comment type="function">
    <text evidence="6">Plays a role in vesicular protein sorting.</text>
</comment>
<dbReference type="GO" id="GO:0030906">
    <property type="term" value="C:retromer, cargo-selective complex"/>
    <property type="evidence" value="ECO:0007669"/>
    <property type="project" value="InterPro"/>
</dbReference>
<accession>A0A7J6K845</accession>
<proteinExistence type="inferred from homology"/>
<feature type="compositionally biased region" description="Polar residues" evidence="7">
    <location>
        <begin position="23"/>
        <end position="33"/>
    </location>
</feature>
<protein>
    <recommendedName>
        <fullName evidence="6">Vacuolar protein sorting-associated protein 35</fullName>
    </recommendedName>
</protein>
<evidence type="ECO:0000313" key="8">
    <source>
        <dbReference type="EMBL" id="KAF4643288.1"/>
    </source>
</evidence>
<reference evidence="8 9" key="1">
    <citation type="submission" date="2020-03" db="EMBL/GenBank/DDBJ databases">
        <title>Genome sequence of Toxoplasma gondii RH-88 strain.</title>
        <authorList>
            <person name="Lorenzi H.A."/>
            <person name="Venepally P."/>
            <person name="Rozenberg A."/>
            <person name="Sibley D."/>
        </authorList>
    </citation>
    <scope>NUCLEOTIDE SEQUENCE [LARGE SCALE GENOMIC DNA]</scope>
    <source>
        <strain evidence="8 9">RH-88</strain>
    </source>
</reference>
<evidence type="ECO:0000256" key="6">
    <source>
        <dbReference type="PIRNR" id="PIRNR009375"/>
    </source>
</evidence>
<organism evidence="8 9">
    <name type="scientific">Toxoplasma gondii</name>
    <dbReference type="NCBI Taxonomy" id="5811"/>
    <lineage>
        <taxon>Eukaryota</taxon>
        <taxon>Sar</taxon>
        <taxon>Alveolata</taxon>
        <taxon>Apicomplexa</taxon>
        <taxon>Conoidasida</taxon>
        <taxon>Coccidia</taxon>
        <taxon>Eucoccidiorida</taxon>
        <taxon>Eimeriorina</taxon>
        <taxon>Sarcocystidae</taxon>
        <taxon>Toxoplasma</taxon>
    </lineage>
</organism>
<dbReference type="Proteomes" id="UP000557509">
    <property type="component" value="Unassembled WGS sequence"/>
</dbReference>
<dbReference type="InterPro" id="IPR042491">
    <property type="entry name" value="Vps35_C"/>
</dbReference>
<dbReference type="PIRSF" id="PIRSF009375">
    <property type="entry name" value="Retromer_Vps35"/>
    <property type="match status" value="1"/>
</dbReference>
<dbReference type="GO" id="GO:0006886">
    <property type="term" value="P:intracellular protein transport"/>
    <property type="evidence" value="ECO:0007669"/>
    <property type="project" value="TreeGrafter"/>
</dbReference>
<comment type="similarity">
    <text evidence="2 6">Belongs to the VPS35 family.</text>
</comment>
<keyword evidence="3 6" id="KW-0813">Transport</keyword>
<keyword evidence="5" id="KW-0472">Membrane</keyword>
<dbReference type="EMBL" id="JAAUHK010000192">
    <property type="protein sequence ID" value="KAF4643288.1"/>
    <property type="molecule type" value="Genomic_DNA"/>
</dbReference>
<dbReference type="Gene3D" id="1.25.40.660">
    <property type="entry name" value="Vacuolar protein sorting-associated protein 35, helical subcomplex Vps35-C"/>
    <property type="match status" value="1"/>
</dbReference>
<dbReference type="Pfam" id="PF03635">
    <property type="entry name" value="Vps35"/>
    <property type="match status" value="1"/>
</dbReference>
<evidence type="ECO:0000256" key="4">
    <source>
        <dbReference type="ARBA" id="ARBA00022927"/>
    </source>
</evidence>
<dbReference type="PANTHER" id="PTHR11099:SF0">
    <property type="entry name" value="VACUOLAR PROTEIN SORTING-ASSOCIATED PROTEIN 35"/>
    <property type="match status" value="1"/>
</dbReference>